<name>A0A6I1FBM5_9BACI</name>
<dbReference type="AlphaFoldDB" id="A0A6I1FBM5"/>
<keyword evidence="2" id="KW-1185">Reference proteome</keyword>
<evidence type="ECO:0000313" key="1">
    <source>
        <dbReference type="EMBL" id="KAB7704410.1"/>
    </source>
</evidence>
<organism evidence="1 2">
    <name type="scientific">Bacillus aerolatus</name>
    <dbReference type="NCBI Taxonomy" id="2653354"/>
    <lineage>
        <taxon>Bacteria</taxon>
        <taxon>Bacillati</taxon>
        <taxon>Bacillota</taxon>
        <taxon>Bacilli</taxon>
        <taxon>Bacillales</taxon>
        <taxon>Bacillaceae</taxon>
        <taxon>Bacillus</taxon>
    </lineage>
</organism>
<dbReference type="EMBL" id="WEIO01000014">
    <property type="protein sequence ID" value="KAB7704410.1"/>
    <property type="molecule type" value="Genomic_DNA"/>
</dbReference>
<dbReference type="RefSeq" id="WP_152154395.1">
    <property type="nucleotide sequence ID" value="NZ_WEIO01000014.1"/>
</dbReference>
<sequence>MKSPVLVYALVVSVYARLWWISAEESTKWGCFKSNEQDTYGTTLLILRNAGKLCSRIQRVDPQNAVFVHDFSLLKKEDTEISVLTSSVCTKETPKYAHCLS</sequence>
<reference evidence="1 2" key="1">
    <citation type="submission" date="2019-10" db="EMBL/GenBank/DDBJ databases">
        <title>Bacillus aerolatum sp. nov., isolated from bioaerosol of sport playgrounds.</title>
        <authorList>
            <person name="Chen P."/>
            <person name="Zhang G."/>
        </authorList>
    </citation>
    <scope>NUCLEOTIDE SEQUENCE [LARGE SCALE GENOMIC DNA]</scope>
    <source>
        <strain evidence="1 2">CX253</strain>
    </source>
</reference>
<comment type="caution">
    <text evidence="1">The sequence shown here is derived from an EMBL/GenBank/DDBJ whole genome shotgun (WGS) entry which is preliminary data.</text>
</comment>
<gene>
    <name evidence="1" type="ORF">F9802_17840</name>
</gene>
<accession>A0A6I1FBM5</accession>
<evidence type="ECO:0000313" key="2">
    <source>
        <dbReference type="Proteomes" id="UP000429595"/>
    </source>
</evidence>
<protein>
    <submittedName>
        <fullName evidence="1">Uncharacterized protein</fullName>
    </submittedName>
</protein>
<dbReference type="Proteomes" id="UP000429595">
    <property type="component" value="Unassembled WGS sequence"/>
</dbReference>
<proteinExistence type="predicted"/>